<accession>A0A0B6ZN77</accession>
<proteinExistence type="predicted"/>
<feature type="region of interest" description="Disordered" evidence="1">
    <location>
        <begin position="253"/>
        <end position="273"/>
    </location>
</feature>
<feature type="compositionally biased region" description="Polar residues" evidence="1">
    <location>
        <begin position="127"/>
        <end position="139"/>
    </location>
</feature>
<organism evidence="3">
    <name type="scientific">Arion vulgaris</name>
    <dbReference type="NCBI Taxonomy" id="1028688"/>
    <lineage>
        <taxon>Eukaryota</taxon>
        <taxon>Metazoa</taxon>
        <taxon>Spiralia</taxon>
        <taxon>Lophotrochozoa</taxon>
        <taxon>Mollusca</taxon>
        <taxon>Gastropoda</taxon>
        <taxon>Heterobranchia</taxon>
        <taxon>Euthyneura</taxon>
        <taxon>Panpulmonata</taxon>
        <taxon>Eupulmonata</taxon>
        <taxon>Stylommatophora</taxon>
        <taxon>Helicina</taxon>
        <taxon>Arionoidea</taxon>
        <taxon>Arionidae</taxon>
        <taxon>Arion</taxon>
    </lineage>
</organism>
<dbReference type="CDD" id="cd01671">
    <property type="entry name" value="CARD"/>
    <property type="match status" value="1"/>
</dbReference>
<dbReference type="AlphaFoldDB" id="A0A0B6ZN77"/>
<protein>
    <recommendedName>
        <fullName evidence="2">CARD domain-containing protein</fullName>
    </recommendedName>
</protein>
<feature type="region of interest" description="Disordered" evidence="1">
    <location>
        <begin position="125"/>
        <end position="153"/>
    </location>
</feature>
<evidence type="ECO:0000259" key="2">
    <source>
        <dbReference type="PROSITE" id="PS50209"/>
    </source>
</evidence>
<dbReference type="SUPFAM" id="SSF47986">
    <property type="entry name" value="DEATH domain"/>
    <property type="match status" value="1"/>
</dbReference>
<evidence type="ECO:0000256" key="1">
    <source>
        <dbReference type="SAM" id="MobiDB-lite"/>
    </source>
</evidence>
<dbReference type="Gene3D" id="1.10.533.10">
    <property type="entry name" value="Death Domain, Fas"/>
    <property type="match status" value="1"/>
</dbReference>
<feature type="non-terminal residue" evidence="3">
    <location>
        <position position="273"/>
    </location>
</feature>
<dbReference type="InterPro" id="IPR011029">
    <property type="entry name" value="DEATH-like_dom_sf"/>
</dbReference>
<dbReference type="EMBL" id="HACG01022315">
    <property type="protein sequence ID" value="CEK69180.1"/>
    <property type="molecule type" value="Transcribed_RNA"/>
</dbReference>
<name>A0A0B6ZN77_9EUPU</name>
<dbReference type="Pfam" id="PF00619">
    <property type="entry name" value="CARD"/>
    <property type="match status" value="1"/>
</dbReference>
<gene>
    <name evidence="3" type="primary">ORF69273</name>
</gene>
<sequence length="273" mass="30225">MITARLRKHQDLVDDLDPEGIWEYLEHNGVLGPAVLVAIDKRATNRQRNSAILRHIEAQGSTAVALLVNALRQSWQLHLANFLDTEQRIRPSSSSNSYLSQERHRGQIIIRLETQALKILASIDGQKANSRDQTSQSESPAEPQHDNSTSDITDGAATSDITCVLPVNDVLATCDVQSGVADTEVVTSSCLLVRDDDAVKPRSWCCFCLFRKCQPKSRKNVSNKSQAGKPTQLQLGDTASTCSQPLLIQTFNNNNDKRQKNVAKQQKKAARQQ</sequence>
<dbReference type="InterPro" id="IPR001315">
    <property type="entry name" value="CARD"/>
</dbReference>
<dbReference type="PROSITE" id="PS50209">
    <property type="entry name" value="CARD"/>
    <property type="match status" value="1"/>
</dbReference>
<dbReference type="GO" id="GO:0042981">
    <property type="term" value="P:regulation of apoptotic process"/>
    <property type="evidence" value="ECO:0007669"/>
    <property type="project" value="InterPro"/>
</dbReference>
<evidence type="ECO:0000313" key="3">
    <source>
        <dbReference type="EMBL" id="CEK69180.1"/>
    </source>
</evidence>
<feature type="domain" description="CARD" evidence="2">
    <location>
        <begin position="1"/>
        <end position="86"/>
    </location>
</feature>
<reference evidence="3" key="1">
    <citation type="submission" date="2014-12" db="EMBL/GenBank/DDBJ databases">
        <title>Insight into the proteome of Arion vulgaris.</title>
        <authorList>
            <person name="Aradska J."/>
            <person name="Bulat T."/>
            <person name="Smidak R."/>
            <person name="Sarate P."/>
            <person name="Gangsoo J."/>
            <person name="Sialana F."/>
            <person name="Bilban M."/>
            <person name="Lubec G."/>
        </authorList>
    </citation>
    <scope>NUCLEOTIDE SEQUENCE</scope>
    <source>
        <tissue evidence="3">Skin</tissue>
    </source>
</reference>